<comment type="subunit">
    <text evidence="10">Part of the signal recognition particle protein translocation system, which is composed of SRP and FtsY.</text>
</comment>
<keyword evidence="4 10" id="KW-0378">Hydrolase</keyword>
<feature type="binding site" evidence="10">
    <location>
        <begin position="186"/>
        <end position="190"/>
    </location>
    <ligand>
        <name>GTP</name>
        <dbReference type="ChEBI" id="CHEBI:37565"/>
    </ligand>
</feature>
<dbReference type="SUPFAM" id="SSF47364">
    <property type="entry name" value="Domain of the SRP/SRP receptor G-proteins"/>
    <property type="match status" value="1"/>
</dbReference>
<comment type="subcellular location">
    <subcellularLocation>
        <location evidence="10">Cytoplasm</location>
    </subcellularLocation>
    <text evidence="10">The SRP-RNC complex is targeted to the cytoplasmic membrane.</text>
</comment>
<dbReference type="PROSITE" id="PS00300">
    <property type="entry name" value="SRP54"/>
    <property type="match status" value="1"/>
</dbReference>
<comment type="similarity">
    <text evidence="1 10">Belongs to the GTP-binding SRP family. SRP54 subfamily.</text>
</comment>
<dbReference type="InterPro" id="IPR003593">
    <property type="entry name" value="AAA+_ATPase"/>
</dbReference>
<keyword evidence="6 10" id="KW-0342">GTP-binding</keyword>
<dbReference type="Pfam" id="PF02881">
    <property type="entry name" value="SRP54_N"/>
    <property type="match status" value="1"/>
</dbReference>
<dbReference type="InterPro" id="IPR004780">
    <property type="entry name" value="SRP"/>
</dbReference>
<dbReference type="InterPro" id="IPR013822">
    <property type="entry name" value="Signal_recog_particl_SRP54_hlx"/>
</dbReference>
<dbReference type="NCBIfam" id="TIGR00959">
    <property type="entry name" value="ffh"/>
    <property type="match status" value="1"/>
</dbReference>
<dbReference type="PANTHER" id="PTHR11564">
    <property type="entry name" value="SIGNAL RECOGNITION PARTICLE 54K PROTEIN SRP54"/>
    <property type="match status" value="1"/>
</dbReference>
<evidence type="ECO:0000256" key="3">
    <source>
        <dbReference type="ARBA" id="ARBA00022741"/>
    </source>
</evidence>
<keyword evidence="7 10" id="KW-0733">Signal recognition particle</keyword>
<evidence type="ECO:0000256" key="4">
    <source>
        <dbReference type="ARBA" id="ARBA00022801"/>
    </source>
</evidence>
<dbReference type="Gene3D" id="3.40.50.300">
    <property type="entry name" value="P-loop containing nucleotide triphosphate hydrolases"/>
    <property type="match status" value="1"/>
</dbReference>
<evidence type="ECO:0000256" key="8">
    <source>
        <dbReference type="ARBA" id="ARBA00023274"/>
    </source>
</evidence>
<keyword evidence="2 10" id="KW-0963">Cytoplasm</keyword>
<evidence type="ECO:0000313" key="13">
    <source>
        <dbReference type="EMBL" id="HDI83093.1"/>
    </source>
</evidence>
<dbReference type="GO" id="GO:0048500">
    <property type="term" value="C:signal recognition particle"/>
    <property type="evidence" value="ECO:0007669"/>
    <property type="project" value="UniProtKB-UniRule"/>
</dbReference>
<dbReference type="Pfam" id="PF02978">
    <property type="entry name" value="SRP_SPB"/>
    <property type="match status" value="1"/>
</dbReference>
<dbReference type="PANTHER" id="PTHR11564:SF5">
    <property type="entry name" value="SIGNAL RECOGNITION PARTICLE SUBUNIT SRP54"/>
    <property type="match status" value="1"/>
</dbReference>
<comment type="caution">
    <text evidence="13">The sequence shown here is derived from an EMBL/GenBank/DDBJ whole genome shotgun (WGS) entry which is preliminary data.</text>
</comment>
<dbReference type="SUPFAM" id="SSF52540">
    <property type="entry name" value="P-loop containing nucleoside triphosphate hydrolases"/>
    <property type="match status" value="1"/>
</dbReference>
<dbReference type="SMART" id="SM00962">
    <property type="entry name" value="SRP54"/>
    <property type="match status" value="1"/>
</dbReference>
<proteinExistence type="inferred from homology"/>
<protein>
    <recommendedName>
        <fullName evidence="10">Signal recognition particle protein</fullName>
        <ecNumber evidence="10">3.6.5.4</ecNumber>
    </recommendedName>
    <alternativeName>
        <fullName evidence="10">Fifty-four homolog</fullName>
    </alternativeName>
</protein>
<dbReference type="EMBL" id="DQWE01000230">
    <property type="protein sequence ID" value="HDI83093.1"/>
    <property type="molecule type" value="Genomic_DNA"/>
</dbReference>
<evidence type="ECO:0000256" key="1">
    <source>
        <dbReference type="ARBA" id="ARBA00005450"/>
    </source>
</evidence>
<comment type="function">
    <text evidence="10">Involved in targeting and insertion of nascent membrane proteins into the cytoplasmic membrane. Binds to the hydrophobic signal sequence of the ribosome-nascent chain (RNC) as it emerges from the ribosomes. The SRP-RNC complex is then targeted to the cytoplasmic membrane where it interacts with the SRP receptor FtsY.</text>
</comment>
<dbReference type="Proteomes" id="UP000885847">
    <property type="component" value="Unassembled WGS sequence"/>
</dbReference>
<evidence type="ECO:0000256" key="10">
    <source>
        <dbReference type="HAMAP-Rule" id="MF_00306"/>
    </source>
</evidence>
<dbReference type="HAMAP" id="MF_00306">
    <property type="entry name" value="SRP54"/>
    <property type="match status" value="1"/>
</dbReference>
<dbReference type="GO" id="GO:0008312">
    <property type="term" value="F:7S RNA binding"/>
    <property type="evidence" value="ECO:0007669"/>
    <property type="project" value="InterPro"/>
</dbReference>
<keyword evidence="8 10" id="KW-0687">Ribonucleoprotein</keyword>
<dbReference type="Gene3D" id="1.10.260.30">
    <property type="entry name" value="Signal recognition particle, SRP54 subunit, M-domain"/>
    <property type="match status" value="1"/>
</dbReference>
<reference evidence="13" key="1">
    <citation type="journal article" date="2020" name="mSystems">
        <title>Genome- and Community-Level Interaction Insights into Carbon Utilization and Element Cycling Functions of Hydrothermarchaeota in Hydrothermal Sediment.</title>
        <authorList>
            <person name="Zhou Z."/>
            <person name="Liu Y."/>
            <person name="Xu W."/>
            <person name="Pan J."/>
            <person name="Luo Z.H."/>
            <person name="Li M."/>
        </authorList>
    </citation>
    <scope>NUCLEOTIDE SEQUENCE [LARGE SCALE GENOMIC DNA]</scope>
    <source>
        <strain evidence="13">HyVt-102</strain>
    </source>
</reference>
<evidence type="ECO:0000256" key="11">
    <source>
        <dbReference type="SAM" id="Coils"/>
    </source>
</evidence>
<evidence type="ECO:0000256" key="9">
    <source>
        <dbReference type="ARBA" id="ARBA00048027"/>
    </source>
</evidence>
<dbReference type="InterPro" id="IPR000897">
    <property type="entry name" value="SRP54_GTPase_dom"/>
</dbReference>
<feature type="binding site" evidence="10">
    <location>
        <begin position="105"/>
        <end position="112"/>
    </location>
    <ligand>
        <name>GTP</name>
        <dbReference type="ChEBI" id="CHEBI:37565"/>
    </ligand>
</feature>
<dbReference type="SMART" id="SM00382">
    <property type="entry name" value="AAA"/>
    <property type="match status" value="1"/>
</dbReference>
<dbReference type="AlphaFoldDB" id="A0A7C0VB53"/>
<keyword evidence="3 10" id="KW-0547">Nucleotide-binding</keyword>
<dbReference type="EC" id="3.6.5.4" evidence="10"/>
<dbReference type="GO" id="GO:0003924">
    <property type="term" value="F:GTPase activity"/>
    <property type="evidence" value="ECO:0007669"/>
    <property type="project" value="UniProtKB-UniRule"/>
</dbReference>
<evidence type="ECO:0000256" key="5">
    <source>
        <dbReference type="ARBA" id="ARBA00022884"/>
    </source>
</evidence>
<evidence type="ECO:0000256" key="7">
    <source>
        <dbReference type="ARBA" id="ARBA00023135"/>
    </source>
</evidence>
<evidence type="ECO:0000256" key="2">
    <source>
        <dbReference type="ARBA" id="ARBA00022490"/>
    </source>
</evidence>
<dbReference type="SUPFAM" id="SSF47446">
    <property type="entry name" value="Signal peptide-binding domain"/>
    <property type="match status" value="1"/>
</dbReference>
<dbReference type="InterPro" id="IPR022941">
    <property type="entry name" value="SRP54"/>
</dbReference>
<dbReference type="InterPro" id="IPR004125">
    <property type="entry name" value="Signal_recog_particle_SRP54_M"/>
</dbReference>
<organism evidence="13">
    <name type="scientific">candidate division WOR-3 bacterium</name>
    <dbReference type="NCBI Taxonomy" id="2052148"/>
    <lineage>
        <taxon>Bacteria</taxon>
        <taxon>Bacteria division WOR-3</taxon>
    </lineage>
</organism>
<feature type="domain" description="SRP54-type proteins GTP-binding" evidence="12">
    <location>
        <begin position="265"/>
        <end position="278"/>
    </location>
</feature>
<dbReference type="InterPro" id="IPR027417">
    <property type="entry name" value="P-loop_NTPase"/>
</dbReference>
<comment type="domain">
    <text evidence="10">Composed of three domains: the N-terminal N domain, which is responsible for interactions with the ribosome, the central G domain, which binds GTP, and the C-terminal M domain, which binds the RNA and the signal sequence of the RNC.</text>
</comment>
<dbReference type="GO" id="GO:0006614">
    <property type="term" value="P:SRP-dependent cotranslational protein targeting to membrane"/>
    <property type="evidence" value="ECO:0007669"/>
    <property type="project" value="InterPro"/>
</dbReference>
<keyword evidence="5 10" id="KW-0694">RNA-binding</keyword>
<dbReference type="GO" id="GO:0005525">
    <property type="term" value="F:GTP binding"/>
    <property type="evidence" value="ECO:0007669"/>
    <property type="project" value="UniProtKB-UniRule"/>
</dbReference>
<evidence type="ECO:0000259" key="12">
    <source>
        <dbReference type="PROSITE" id="PS00300"/>
    </source>
</evidence>
<keyword evidence="11" id="KW-0175">Coiled coil</keyword>
<evidence type="ECO:0000256" key="6">
    <source>
        <dbReference type="ARBA" id="ARBA00023134"/>
    </source>
</evidence>
<dbReference type="Pfam" id="PF00448">
    <property type="entry name" value="SRP54"/>
    <property type="match status" value="1"/>
</dbReference>
<dbReference type="SMART" id="SM00963">
    <property type="entry name" value="SRP54_N"/>
    <property type="match status" value="1"/>
</dbReference>
<gene>
    <name evidence="10" type="primary">ffh</name>
    <name evidence="13" type="ORF">ENF18_04810</name>
</gene>
<name>A0A7C0VB53_UNCW3</name>
<accession>A0A7C0VB53</accession>
<feature type="binding site" evidence="10">
    <location>
        <begin position="244"/>
        <end position="247"/>
    </location>
    <ligand>
        <name>GTP</name>
        <dbReference type="ChEBI" id="CHEBI:37565"/>
    </ligand>
</feature>
<comment type="catalytic activity">
    <reaction evidence="9 10">
        <text>GTP + H2O = GDP + phosphate + H(+)</text>
        <dbReference type="Rhea" id="RHEA:19669"/>
        <dbReference type="ChEBI" id="CHEBI:15377"/>
        <dbReference type="ChEBI" id="CHEBI:15378"/>
        <dbReference type="ChEBI" id="CHEBI:37565"/>
        <dbReference type="ChEBI" id="CHEBI:43474"/>
        <dbReference type="ChEBI" id="CHEBI:58189"/>
        <dbReference type="EC" id="3.6.5.4"/>
    </reaction>
</comment>
<dbReference type="InterPro" id="IPR042101">
    <property type="entry name" value="SRP54_N_sf"/>
</dbReference>
<dbReference type="InterPro" id="IPR036225">
    <property type="entry name" value="SRP/SRP_N"/>
</dbReference>
<feature type="coiled-coil region" evidence="11">
    <location>
        <begin position="299"/>
        <end position="339"/>
    </location>
</feature>
<dbReference type="Gene3D" id="1.20.120.140">
    <property type="entry name" value="Signal recognition particle SRP54, nucleotide-binding domain"/>
    <property type="match status" value="1"/>
</dbReference>
<sequence length="436" mass="49173">MFEQISGRLQKIIRNFGKKGRLTPERVREGLKEVRRALIEADVNVEVAREFIKMVEAEAIGEKVLKSFTPSEMILKIVYEKMIELLGRPEPLRLDKTPSVIMLVGLQGAGKTTTAVKLAGFLKKKGRNPFLIPADVKRPAAFEQLRDLAERHGFPVFTKRMDNAVRLSKAALTQSVLKRYDTLIFDTAGRLHIDEEMIDEAIKIKESVKPSEVLLVVDGMTGQDAVNIAKEFDQKIGITGVILTKMDGDTRGGAAMSVRKVTGKPIKFLGVGEKMDDLEEFVPERLASRILGMGDLATLQEKAREAMEAERAREFQEKLKRAELDLNDFLEQIKAFKKMGSFEQILEMIPGGHDLKKMMDEKELIKTEAIINSMTPQERKHPEIIDGSRKRRIAKGSGTSVQDVNRLLKEYAMVKKLMKQMKKGRGMGLPFMRGFM</sequence>
<dbReference type="InterPro" id="IPR036891">
    <property type="entry name" value="Signal_recog_part_SRP54_M_sf"/>
</dbReference>
<dbReference type="CDD" id="cd18539">
    <property type="entry name" value="SRP_G"/>
    <property type="match status" value="1"/>
</dbReference>